<sequence length="625" mass="70943">MVFFTCNSCGQCVKKAHVEKHYLTECRNCEVLSCMDCGKDFVGDDYKHHTKCVSENEKYGGKDYRANAKPNKGEVKQSQWIECVQAASSSQSVSPRVRGLLNRLADYNNIPRKKAKFEKFVQNSLKVWDASLIEQIWTVFSEAGNKQKTQTEQKSTDEAGQRETQGPEKDSELGQQDTRAPESGSQNGESSEAQSDKHCGRDTKKKKKKKRDKHEQQESTEGLIEETSVVHEGGAGGKEDKQEDTDSPKKKKKKKRDKEQQASKEDLNDEVEDVVKSDADRTNTSGAEQEERGPSTKKKKKKHQKDSAEEDEDVTKLRDKERQMETHRELKHEKSNEIRKDKRQHKQKRGHLKDENSKGVSSDAAERDAGLKMDPGQKTRKTGLVHVNGDGEKRKQKRDSVIDGVGDETGGVIDGLLILSGKKKQKRQKAKEETGYMYHKDGLLLVSEKKKKKTKKHEHESPDQNGDDPDVLMTESKVEKSEGGAVHISRKKKKNKSKHTEATTDDNVDAGEKLFDKKKKHKSKNEDVRLEESDPAQQTEKKKKKKRKLNSTSDENGVQLKIQNENGNFEQESPSSKTKKPKKRNQVDSADDFQTPIKKKKRTKFVDENGQTARKKSHTKKKGHP</sequence>
<accession>A0A914B4E7</accession>
<keyword evidence="3" id="KW-0677">Repeat</keyword>
<evidence type="ECO:0000256" key="3">
    <source>
        <dbReference type="ARBA" id="ARBA00022737"/>
    </source>
</evidence>
<evidence type="ECO:0000256" key="6">
    <source>
        <dbReference type="ARBA" id="ARBA00023054"/>
    </source>
</evidence>
<dbReference type="OrthoDB" id="21474at2759"/>
<dbReference type="OMA" id="KTRECAE"/>
<dbReference type="PANTHER" id="PTHR13100:SF10">
    <property type="entry name" value="CELL GROWTH-REGULATING NUCLEOLAR PROTEIN"/>
    <property type="match status" value="1"/>
</dbReference>
<comment type="subcellular location">
    <subcellularLocation>
        <location evidence="1">Nucleus</location>
    </subcellularLocation>
</comment>
<reference evidence="11" key="1">
    <citation type="submission" date="2022-11" db="UniProtKB">
        <authorList>
            <consortium name="EnsemblMetazoa"/>
        </authorList>
    </citation>
    <scope>IDENTIFICATION</scope>
</reference>
<name>A0A914B4E7_PATMI</name>
<dbReference type="Proteomes" id="UP000887568">
    <property type="component" value="Unplaced"/>
</dbReference>
<keyword evidence="6" id="KW-0175">Coiled coil</keyword>
<feature type="compositionally biased region" description="Polar residues" evidence="9">
    <location>
        <begin position="173"/>
        <end position="193"/>
    </location>
</feature>
<keyword evidence="4 8" id="KW-0863">Zinc-finger</keyword>
<feature type="compositionally biased region" description="Basic residues" evidence="9">
    <location>
        <begin position="488"/>
        <end position="497"/>
    </location>
</feature>
<dbReference type="GO" id="GO:0005730">
    <property type="term" value="C:nucleolus"/>
    <property type="evidence" value="ECO:0007669"/>
    <property type="project" value="TreeGrafter"/>
</dbReference>
<dbReference type="InterPro" id="IPR039999">
    <property type="entry name" value="LYAR"/>
</dbReference>
<dbReference type="InterPro" id="IPR014898">
    <property type="entry name" value="Znf_C2H2_LYAR"/>
</dbReference>
<dbReference type="SUPFAM" id="SSF57667">
    <property type="entry name" value="beta-beta-alpha zinc fingers"/>
    <property type="match status" value="1"/>
</dbReference>
<feature type="compositionally biased region" description="Basic and acidic residues" evidence="9">
    <location>
        <begin position="257"/>
        <end position="266"/>
    </location>
</feature>
<dbReference type="FunFam" id="1.10.10.2100:FF:000002">
    <property type="entry name" value="cell growth-regulating nucleolar protein-like"/>
    <property type="match status" value="1"/>
</dbReference>
<keyword evidence="7" id="KW-0539">Nucleus</keyword>
<dbReference type="FunFam" id="3.30.1490.490:FF:000001">
    <property type="entry name" value="cell growth-regulating nucleolar protein-like"/>
    <property type="match status" value="1"/>
</dbReference>
<dbReference type="GeneID" id="119739719"/>
<dbReference type="EnsemblMetazoa" id="XM_038214751.1">
    <property type="protein sequence ID" value="XP_038070679.1"/>
    <property type="gene ID" value="LOC119739719"/>
</dbReference>
<dbReference type="RefSeq" id="XP_038070679.1">
    <property type="nucleotide sequence ID" value="XM_038214751.1"/>
</dbReference>
<dbReference type="PROSITE" id="PS51804">
    <property type="entry name" value="ZF_C2HC_LYAR"/>
    <property type="match status" value="2"/>
</dbReference>
<dbReference type="AlphaFoldDB" id="A0A914B4E7"/>
<dbReference type="EnsemblMetazoa" id="XM_038214750.1">
    <property type="protein sequence ID" value="XP_038070678.1"/>
    <property type="gene ID" value="LOC119739719"/>
</dbReference>
<evidence type="ECO:0000256" key="2">
    <source>
        <dbReference type="ARBA" id="ARBA00022723"/>
    </source>
</evidence>
<feature type="compositionally biased region" description="Basic and acidic residues" evidence="9">
    <location>
        <begin position="364"/>
        <end position="377"/>
    </location>
</feature>
<evidence type="ECO:0000256" key="5">
    <source>
        <dbReference type="ARBA" id="ARBA00022833"/>
    </source>
</evidence>
<dbReference type="GO" id="GO:0003677">
    <property type="term" value="F:DNA binding"/>
    <property type="evidence" value="ECO:0007669"/>
    <property type="project" value="InterPro"/>
</dbReference>
<feature type="compositionally biased region" description="Basic and acidic residues" evidence="9">
    <location>
        <begin position="389"/>
        <end position="401"/>
    </location>
</feature>
<dbReference type="Gene3D" id="3.30.1490.490">
    <property type="match status" value="1"/>
</dbReference>
<dbReference type="EnsemblMetazoa" id="XM_038214749.1">
    <property type="protein sequence ID" value="XP_038070677.1"/>
    <property type="gene ID" value="LOC119739719"/>
</dbReference>
<evidence type="ECO:0000256" key="8">
    <source>
        <dbReference type="PROSITE-ProRule" id="PRU01145"/>
    </source>
</evidence>
<feature type="compositionally biased region" description="Basic residues" evidence="9">
    <location>
        <begin position="341"/>
        <end position="351"/>
    </location>
</feature>
<feature type="compositionally biased region" description="Basic residues" evidence="9">
    <location>
        <begin position="613"/>
        <end position="625"/>
    </location>
</feature>
<keyword evidence="5" id="KW-0862">Zinc</keyword>
<feature type="compositionally biased region" description="Basic residues" evidence="9">
    <location>
        <begin position="203"/>
        <end position="212"/>
    </location>
</feature>
<dbReference type="GO" id="GO:0000122">
    <property type="term" value="P:negative regulation of transcription by RNA polymerase II"/>
    <property type="evidence" value="ECO:0007669"/>
    <property type="project" value="UniProtKB-ARBA"/>
</dbReference>
<dbReference type="GO" id="GO:0008270">
    <property type="term" value="F:zinc ion binding"/>
    <property type="evidence" value="ECO:0007669"/>
    <property type="project" value="UniProtKB-KW"/>
</dbReference>
<dbReference type="Pfam" id="PF08790">
    <property type="entry name" value="zf-LYAR"/>
    <property type="match status" value="1"/>
</dbReference>
<dbReference type="RefSeq" id="XP_038070678.1">
    <property type="nucleotide sequence ID" value="XM_038214750.1"/>
</dbReference>
<feature type="compositionally biased region" description="Basic and acidic residues" evidence="9">
    <location>
        <begin position="314"/>
        <end position="340"/>
    </location>
</feature>
<dbReference type="Gene3D" id="1.10.10.2100">
    <property type="match status" value="1"/>
</dbReference>
<keyword evidence="2" id="KW-0479">Metal-binding</keyword>
<dbReference type="RefSeq" id="XP_038070677.1">
    <property type="nucleotide sequence ID" value="XM_038214749.1"/>
</dbReference>
<feature type="compositionally biased region" description="Basic and acidic residues" evidence="9">
    <location>
        <begin position="430"/>
        <end position="442"/>
    </location>
</feature>
<feature type="compositionally biased region" description="Basic and acidic residues" evidence="9">
    <location>
        <begin position="237"/>
        <end position="248"/>
    </location>
</feature>
<dbReference type="GO" id="GO:0006364">
    <property type="term" value="P:rRNA processing"/>
    <property type="evidence" value="ECO:0007669"/>
    <property type="project" value="TreeGrafter"/>
</dbReference>
<feature type="domain" description="Zinc finger C2H2 LYAR-type" evidence="10">
    <location>
        <begin position="32"/>
        <end position="59"/>
    </location>
</feature>
<evidence type="ECO:0000256" key="1">
    <source>
        <dbReference type="ARBA" id="ARBA00004123"/>
    </source>
</evidence>
<evidence type="ECO:0000313" key="11">
    <source>
        <dbReference type="EnsemblMetazoa" id="XP_038070679.1"/>
    </source>
</evidence>
<evidence type="ECO:0000256" key="7">
    <source>
        <dbReference type="ARBA" id="ARBA00023242"/>
    </source>
</evidence>
<dbReference type="PANTHER" id="PTHR13100">
    <property type="entry name" value="CELL GROWTH-REGULATING NUCLEOLAR PROTEIN LYAR"/>
    <property type="match status" value="1"/>
</dbReference>
<organism evidence="11 12">
    <name type="scientific">Patiria miniata</name>
    <name type="common">Bat star</name>
    <name type="synonym">Asterina miniata</name>
    <dbReference type="NCBI Taxonomy" id="46514"/>
    <lineage>
        <taxon>Eukaryota</taxon>
        <taxon>Metazoa</taxon>
        <taxon>Echinodermata</taxon>
        <taxon>Eleutherozoa</taxon>
        <taxon>Asterozoa</taxon>
        <taxon>Asteroidea</taxon>
        <taxon>Valvatacea</taxon>
        <taxon>Valvatida</taxon>
        <taxon>Asterinidae</taxon>
        <taxon>Patiria</taxon>
    </lineage>
</organism>
<feature type="compositionally biased region" description="Polar residues" evidence="9">
    <location>
        <begin position="550"/>
        <end position="572"/>
    </location>
</feature>
<feature type="compositionally biased region" description="Basic and acidic residues" evidence="9">
    <location>
        <begin position="149"/>
        <end position="172"/>
    </location>
</feature>
<feature type="region of interest" description="Disordered" evidence="9">
    <location>
        <begin position="145"/>
        <end position="625"/>
    </location>
</feature>
<feature type="compositionally biased region" description="Basic residues" evidence="9">
    <location>
        <begin position="295"/>
        <end position="304"/>
    </location>
</feature>
<evidence type="ECO:0000313" key="12">
    <source>
        <dbReference type="Proteomes" id="UP000887568"/>
    </source>
</evidence>
<protein>
    <recommendedName>
        <fullName evidence="10">Zinc finger C2H2 LYAR-type domain-containing protein</fullName>
    </recommendedName>
</protein>
<proteinExistence type="predicted"/>
<evidence type="ECO:0000259" key="10">
    <source>
        <dbReference type="Pfam" id="PF08790"/>
    </source>
</evidence>
<evidence type="ECO:0000256" key="4">
    <source>
        <dbReference type="ARBA" id="ARBA00022771"/>
    </source>
</evidence>
<keyword evidence="12" id="KW-1185">Reference proteome</keyword>
<evidence type="ECO:0000256" key="9">
    <source>
        <dbReference type="SAM" id="MobiDB-lite"/>
    </source>
</evidence>
<dbReference type="InterPro" id="IPR036236">
    <property type="entry name" value="Znf_C2H2_sf"/>
</dbReference>